<accession>A0A483LG09</accession>
<feature type="transmembrane region" description="Helical" evidence="7">
    <location>
        <begin position="212"/>
        <end position="232"/>
    </location>
</feature>
<dbReference type="InterPro" id="IPR002656">
    <property type="entry name" value="Acyl_transf_3_dom"/>
</dbReference>
<gene>
    <name evidence="9" type="ORF">ETE60_15130</name>
</gene>
<evidence type="ECO:0000256" key="7">
    <source>
        <dbReference type="SAM" id="Phobius"/>
    </source>
</evidence>
<keyword evidence="9" id="KW-0808">Transferase</keyword>
<comment type="subcellular location">
    <subcellularLocation>
        <location evidence="1">Cell membrane</location>
        <topology evidence="1">Multi-pass membrane protein</topology>
    </subcellularLocation>
</comment>
<feature type="transmembrane region" description="Helical" evidence="7">
    <location>
        <begin position="121"/>
        <end position="141"/>
    </location>
</feature>
<feature type="domain" description="Acyltransferase 3" evidence="8">
    <location>
        <begin position="7"/>
        <end position="319"/>
    </location>
</feature>
<dbReference type="Pfam" id="PF01757">
    <property type="entry name" value="Acyl_transf_3"/>
    <property type="match status" value="1"/>
</dbReference>
<dbReference type="AlphaFoldDB" id="A0A483LG09"/>
<keyword evidence="5 7" id="KW-1133">Transmembrane helix</keyword>
<feature type="transmembrane region" description="Helical" evidence="7">
    <location>
        <begin position="238"/>
        <end position="256"/>
    </location>
</feature>
<feature type="transmembrane region" description="Helical" evidence="7">
    <location>
        <begin position="303"/>
        <end position="320"/>
    </location>
</feature>
<dbReference type="GO" id="GO:0005886">
    <property type="term" value="C:plasma membrane"/>
    <property type="evidence" value="ECO:0007669"/>
    <property type="project" value="UniProtKB-SubCell"/>
</dbReference>
<keyword evidence="3" id="KW-1003">Cell membrane</keyword>
<sequence length="347" mass="40496">MAKERIVWMDMMRGSLILLVIIQHWISGFNLHDNLSGSLIYYGIYQVKIFFAPYRMELLFFLSGFIVHKSINKNLKEYLKGKIKNLLYPYISWSLAFLALYNFSSLLSGEYIQILHYLQRIAIGATNLTWFLYFLFVYFVISPIIIRTKANIVCVFITAIILCYFSSVINIYDRIGVEYLEEGDIFYYFIFFYSGCYCGLKKYDIQGLSKNPTMLTIALLCVIATAIINFHTGIHKTSLLYLPPVMLSIPLLIFLATKIEKVKIIKRALTHVSLNSIVYYLMHLVLLIIFSKIFEVLHINQNYAIPIKLPLTLLTIYLFINLKRRLPFLDILFQPPRRKFSNITNAI</sequence>
<dbReference type="GO" id="GO:0009246">
    <property type="term" value="P:enterobacterial common antigen biosynthetic process"/>
    <property type="evidence" value="ECO:0007669"/>
    <property type="project" value="TreeGrafter"/>
</dbReference>
<evidence type="ECO:0000313" key="9">
    <source>
        <dbReference type="EMBL" id="TCX72770.1"/>
    </source>
</evidence>
<keyword evidence="6 7" id="KW-0472">Membrane</keyword>
<reference evidence="9" key="1">
    <citation type="submission" date="2019-01" db="EMBL/GenBank/DDBJ databases">
        <authorList>
            <person name="Lista F."/>
            <person name="Anselmo A."/>
        </authorList>
    </citation>
    <scope>NUCLEOTIDE SEQUENCE</scope>
    <source>
        <strain evidence="9">5S</strain>
    </source>
</reference>
<feature type="transmembrane region" description="Helical" evidence="7">
    <location>
        <begin position="184"/>
        <end position="200"/>
    </location>
</feature>
<feature type="transmembrane region" description="Helical" evidence="7">
    <location>
        <begin position="87"/>
        <end position="109"/>
    </location>
</feature>
<evidence type="ECO:0000256" key="3">
    <source>
        <dbReference type="ARBA" id="ARBA00022475"/>
    </source>
</evidence>
<evidence type="ECO:0000256" key="5">
    <source>
        <dbReference type="ARBA" id="ARBA00022989"/>
    </source>
</evidence>
<feature type="transmembrane region" description="Helical" evidence="7">
    <location>
        <begin position="44"/>
        <end position="67"/>
    </location>
</feature>
<evidence type="ECO:0000256" key="6">
    <source>
        <dbReference type="ARBA" id="ARBA00023136"/>
    </source>
</evidence>
<dbReference type="PANTHER" id="PTHR40074:SF2">
    <property type="entry name" value="O-ACETYLTRANSFERASE WECH"/>
    <property type="match status" value="1"/>
</dbReference>
<organism evidence="9">
    <name type="scientific">Klebsiella pneumoniae</name>
    <dbReference type="NCBI Taxonomy" id="573"/>
    <lineage>
        <taxon>Bacteria</taxon>
        <taxon>Pseudomonadati</taxon>
        <taxon>Pseudomonadota</taxon>
        <taxon>Gammaproteobacteria</taxon>
        <taxon>Enterobacterales</taxon>
        <taxon>Enterobacteriaceae</taxon>
        <taxon>Klebsiella/Raoultella group</taxon>
        <taxon>Klebsiella</taxon>
        <taxon>Klebsiella pneumoniae complex</taxon>
    </lineage>
</organism>
<evidence type="ECO:0000256" key="4">
    <source>
        <dbReference type="ARBA" id="ARBA00022692"/>
    </source>
</evidence>
<evidence type="ECO:0000259" key="8">
    <source>
        <dbReference type="Pfam" id="PF01757"/>
    </source>
</evidence>
<keyword evidence="4 7" id="KW-0812">Transmembrane</keyword>
<evidence type="ECO:0000256" key="1">
    <source>
        <dbReference type="ARBA" id="ARBA00004651"/>
    </source>
</evidence>
<dbReference type="EMBL" id="SDCR01000010">
    <property type="protein sequence ID" value="TCX72770.1"/>
    <property type="molecule type" value="Genomic_DNA"/>
</dbReference>
<evidence type="ECO:0000256" key="2">
    <source>
        <dbReference type="ARBA" id="ARBA00007400"/>
    </source>
</evidence>
<dbReference type="GO" id="GO:0016413">
    <property type="term" value="F:O-acetyltransferase activity"/>
    <property type="evidence" value="ECO:0007669"/>
    <property type="project" value="TreeGrafter"/>
</dbReference>
<feature type="transmembrane region" description="Helical" evidence="7">
    <location>
        <begin position="277"/>
        <end position="297"/>
    </location>
</feature>
<proteinExistence type="inferred from homology"/>
<dbReference type="PANTHER" id="PTHR40074">
    <property type="entry name" value="O-ACETYLTRANSFERASE WECH"/>
    <property type="match status" value="1"/>
</dbReference>
<protein>
    <submittedName>
        <fullName evidence="9">Acyltransferase</fullName>
    </submittedName>
</protein>
<dbReference type="RefSeq" id="WP_132349593.1">
    <property type="nucleotide sequence ID" value="NZ_JAMNTO010000022.1"/>
</dbReference>
<feature type="transmembrane region" description="Helical" evidence="7">
    <location>
        <begin position="153"/>
        <end position="172"/>
    </location>
</feature>
<keyword evidence="9" id="KW-0012">Acyltransferase</keyword>
<comment type="caution">
    <text evidence="9">The sequence shown here is derived from an EMBL/GenBank/DDBJ whole genome shotgun (WGS) entry which is preliminary data.</text>
</comment>
<name>A0A483LG09_KLEPN</name>
<comment type="similarity">
    <text evidence="2">Belongs to the acyltransferase 3 family.</text>
</comment>